<gene>
    <name evidence="3" type="ORF">SPHA_31329</name>
</gene>
<name>A0A812CAI1_ACAPH</name>
<accession>A0A812CAI1</accession>
<dbReference type="InterPro" id="IPR003890">
    <property type="entry name" value="MIF4G-like_typ-3"/>
</dbReference>
<dbReference type="AlphaFoldDB" id="A0A812CAI1"/>
<sequence>MLHQQPNSIEPVTSFATKAAMPSLSPEWKFSPESAPTNIESANRESGPESCFPDAGGIKKYNREFLLQLRHTRASLLMPSCLPDLPRELLKMPYSSKTFNLSCSDPFFKGLKDRRPAEKSRSDESKEGNCFTDSSKMAERYKPLLSEIRCIQIDTESQLKAIIDLLFEKASNYPILGISYAYLCRSLSLIRVPSATRQGETVNFNKLLNRRCQIELEKIKQEDETINQTKQMIRSAEVDETRIIKLQKKLCELTSTSKKRTLGNMKLIGEFFKLHILKENIVIQFVCNLLSTRTEDRIECLCVLLKTVGMELERNSNRQEKKKLEDCFTEMKKIVSQGTCSPRVKSMLSSLIRLRENKWVF</sequence>
<comment type="caution">
    <text evidence="3">The sequence shown here is derived from an EMBL/GenBank/DDBJ whole genome shotgun (WGS) entry which is preliminary data.</text>
</comment>
<evidence type="ECO:0000256" key="1">
    <source>
        <dbReference type="SAM" id="MobiDB-lite"/>
    </source>
</evidence>
<dbReference type="Proteomes" id="UP000597762">
    <property type="component" value="Unassembled WGS sequence"/>
</dbReference>
<dbReference type="PANTHER" id="PTHR23253">
    <property type="entry name" value="EUKARYOTIC TRANSLATION INITIATION FACTOR 4 GAMMA"/>
    <property type="match status" value="1"/>
</dbReference>
<dbReference type="SMART" id="SM00543">
    <property type="entry name" value="MIF4G"/>
    <property type="match status" value="1"/>
</dbReference>
<dbReference type="OrthoDB" id="514777at2759"/>
<dbReference type="EMBL" id="CAHIKZ030001283">
    <property type="protein sequence ID" value="CAE1258657.1"/>
    <property type="molecule type" value="Genomic_DNA"/>
</dbReference>
<dbReference type="InterPro" id="IPR016024">
    <property type="entry name" value="ARM-type_fold"/>
</dbReference>
<evidence type="ECO:0000313" key="3">
    <source>
        <dbReference type="EMBL" id="CAE1258657.1"/>
    </source>
</evidence>
<dbReference type="GO" id="GO:0003729">
    <property type="term" value="F:mRNA binding"/>
    <property type="evidence" value="ECO:0007669"/>
    <property type="project" value="TreeGrafter"/>
</dbReference>
<dbReference type="PANTHER" id="PTHR23253:SF78">
    <property type="entry name" value="EUKARYOTIC TRANSLATION INITIATION FACTOR 4G1, ISOFORM B-RELATED"/>
    <property type="match status" value="1"/>
</dbReference>
<evidence type="ECO:0000313" key="4">
    <source>
        <dbReference type="Proteomes" id="UP000597762"/>
    </source>
</evidence>
<reference evidence="3" key="1">
    <citation type="submission" date="2021-01" db="EMBL/GenBank/DDBJ databases">
        <authorList>
            <person name="Li R."/>
            <person name="Bekaert M."/>
        </authorList>
    </citation>
    <scope>NUCLEOTIDE SEQUENCE</scope>
    <source>
        <strain evidence="3">Farmed</strain>
    </source>
</reference>
<keyword evidence="4" id="KW-1185">Reference proteome</keyword>
<protein>
    <submittedName>
        <fullName evidence="3">EIF4G</fullName>
    </submittedName>
</protein>
<organism evidence="3 4">
    <name type="scientific">Acanthosepion pharaonis</name>
    <name type="common">Pharaoh cuttlefish</name>
    <name type="synonym">Sepia pharaonis</name>
    <dbReference type="NCBI Taxonomy" id="158019"/>
    <lineage>
        <taxon>Eukaryota</taxon>
        <taxon>Metazoa</taxon>
        <taxon>Spiralia</taxon>
        <taxon>Lophotrochozoa</taxon>
        <taxon>Mollusca</taxon>
        <taxon>Cephalopoda</taxon>
        <taxon>Coleoidea</taxon>
        <taxon>Decapodiformes</taxon>
        <taxon>Sepiida</taxon>
        <taxon>Sepiina</taxon>
        <taxon>Sepiidae</taxon>
        <taxon>Acanthosepion</taxon>
    </lineage>
</organism>
<feature type="domain" description="MIF4G" evidence="2">
    <location>
        <begin position="127"/>
        <end position="358"/>
    </location>
</feature>
<evidence type="ECO:0000259" key="2">
    <source>
        <dbReference type="SMART" id="SM00543"/>
    </source>
</evidence>
<proteinExistence type="predicted"/>
<dbReference type="Gene3D" id="1.25.40.180">
    <property type="match status" value="1"/>
</dbReference>
<dbReference type="GO" id="GO:0016281">
    <property type="term" value="C:eukaryotic translation initiation factor 4F complex"/>
    <property type="evidence" value="ECO:0007669"/>
    <property type="project" value="TreeGrafter"/>
</dbReference>
<dbReference type="Pfam" id="PF02854">
    <property type="entry name" value="MIF4G"/>
    <property type="match status" value="1"/>
</dbReference>
<dbReference type="GO" id="GO:0003743">
    <property type="term" value="F:translation initiation factor activity"/>
    <property type="evidence" value="ECO:0007669"/>
    <property type="project" value="TreeGrafter"/>
</dbReference>
<dbReference type="SUPFAM" id="SSF48371">
    <property type="entry name" value="ARM repeat"/>
    <property type="match status" value="1"/>
</dbReference>
<feature type="region of interest" description="Disordered" evidence="1">
    <location>
        <begin position="25"/>
        <end position="51"/>
    </location>
</feature>